<dbReference type="PANTHER" id="PTHR24198">
    <property type="entry name" value="ANKYRIN REPEAT AND PROTEIN KINASE DOMAIN-CONTAINING PROTEIN"/>
    <property type="match status" value="1"/>
</dbReference>
<keyword evidence="2 3" id="KW-0040">ANK repeat</keyword>
<organism evidence="4 5">
    <name type="scientific">Simkania negevensis (strain ATCC VR-1471 / DSM 27360 / Z)</name>
    <dbReference type="NCBI Taxonomy" id="331113"/>
    <lineage>
        <taxon>Bacteria</taxon>
        <taxon>Pseudomonadati</taxon>
        <taxon>Chlamydiota</taxon>
        <taxon>Chlamydiia</taxon>
        <taxon>Parachlamydiales</taxon>
        <taxon>Simkaniaceae</taxon>
        <taxon>Simkania</taxon>
    </lineage>
</organism>
<keyword evidence="4" id="KW-0614">Plasmid</keyword>
<evidence type="ECO:0000313" key="5">
    <source>
        <dbReference type="Proteomes" id="UP000000496"/>
    </source>
</evidence>
<evidence type="ECO:0000256" key="1">
    <source>
        <dbReference type="ARBA" id="ARBA00022737"/>
    </source>
</evidence>
<feature type="repeat" description="ANK" evidence="3">
    <location>
        <begin position="39"/>
        <end position="71"/>
    </location>
</feature>
<dbReference type="SMART" id="SM00248">
    <property type="entry name" value="ANK"/>
    <property type="match status" value="5"/>
</dbReference>
<accession>F8L2Q0</accession>
<gene>
    <name evidence="4" type="ordered locus">SNE_B23870</name>
</gene>
<dbReference type="RefSeq" id="WP_013934980.1">
    <property type="nucleotide sequence ID" value="NC_015710.1"/>
</dbReference>
<evidence type="ECO:0000313" key="4">
    <source>
        <dbReference type="EMBL" id="CCB87746.1"/>
    </source>
</evidence>
<sequence length="398" mass="45270">MKKHSDFEELIDLVSLGSIESIEKYSSKINLSRVRIGEFGLSLLHFAAWNNRPEICKYLIKKGVDPEASEKFSGKTALHFAAYLGNIEVVIALIESGAEGLITNKSVDCLACHPIHYAAMIGNKEMIDFFLNLPNFNRRERACSIASQSCLGNILDIFIRKRNYELLDYYSPIGGVSAIETNPRLYSDLYIGYRNEYQWSSIHYAAVMGDLQSLEILLKHFPNPTCLQEEYRKHYFFSPGEVAIAEGHIQVAKLLNYDVDVTSYRDSLKIYALRKDEPEYMLRLANAIIERDKGAINDFLDKYGVDILSKKSFKTDNTQYYEKVKFNAFSIACRCFALSFLSHINEKNIEVSALEFTKDGGRDIVEIPFFNWALMDVNPFGEGFFGKISKSLSLSNVS</sequence>
<reference evidence="4 5" key="2">
    <citation type="journal article" date="2011" name="Mol. Biol. Evol.">
        <title>Unity in variety--the pan-genome of the Chlamydiae.</title>
        <authorList>
            <person name="Collingro A."/>
            <person name="Tischler P."/>
            <person name="Weinmaier T."/>
            <person name="Penz T."/>
            <person name="Heinz E."/>
            <person name="Brunham R.C."/>
            <person name="Read T.D."/>
            <person name="Bavoil P.M."/>
            <person name="Sachse K."/>
            <person name="Kahane S."/>
            <person name="Friedman M.G."/>
            <person name="Rattei T."/>
            <person name="Myers G.S."/>
            <person name="Horn M."/>
        </authorList>
    </citation>
    <scope>NUCLEOTIDE SEQUENCE [LARGE SCALE GENOMIC DNA]</scope>
    <source>
        <strain evidence="5">ATCC VR-1471 / Z</strain>
        <plasmid evidence="4 5">pSn</plasmid>
    </source>
</reference>
<dbReference type="KEGG" id="sng:SNE_B23870"/>
<dbReference type="PANTHER" id="PTHR24198:SF165">
    <property type="entry name" value="ANKYRIN REPEAT-CONTAINING PROTEIN-RELATED"/>
    <property type="match status" value="1"/>
</dbReference>
<dbReference type="AlphaFoldDB" id="F8L2Q0"/>
<keyword evidence="1" id="KW-0677">Repeat</keyword>
<dbReference type="InterPro" id="IPR002110">
    <property type="entry name" value="Ankyrin_rpt"/>
</dbReference>
<dbReference type="PROSITE" id="PS50088">
    <property type="entry name" value="ANK_REPEAT"/>
    <property type="match status" value="2"/>
</dbReference>
<dbReference type="OrthoDB" id="305513at2"/>
<dbReference type="SUPFAM" id="SSF48403">
    <property type="entry name" value="Ankyrin repeat"/>
    <property type="match status" value="1"/>
</dbReference>
<reference key="1">
    <citation type="journal article" date="2011" name="Mol. Biol. Evol.">
        <title>Unity in variety -- the pan-genome of the Chlamydiae.</title>
        <authorList>
            <person name="Collingro A."/>
            <person name="Tischler P."/>
            <person name="Weinmaier T."/>
            <person name="Penz T."/>
            <person name="Heinz E."/>
            <person name="Brunham R.C."/>
            <person name="Read T.D."/>
            <person name="Bavoil P.M."/>
            <person name="Sachse K."/>
            <person name="Kahane S."/>
            <person name="Friedman M.G."/>
            <person name="Rattei T."/>
            <person name="Myers G.S.A."/>
            <person name="Horn M."/>
        </authorList>
    </citation>
    <scope>NUCLEOTIDE SEQUENCE</scope>
    <source>
        <strain>Z</strain>
    </source>
</reference>
<feature type="repeat" description="ANK" evidence="3">
    <location>
        <begin position="73"/>
        <end position="105"/>
    </location>
</feature>
<protein>
    <submittedName>
        <fullName evidence="4">Uncharacterized protein</fullName>
    </submittedName>
</protein>
<evidence type="ECO:0000256" key="3">
    <source>
        <dbReference type="PROSITE-ProRule" id="PRU00023"/>
    </source>
</evidence>
<dbReference type="InterPro" id="IPR036770">
    <property type="entry name" value="Ankyrin_rpt-contain_sf"/>
</dbReference>
<dbReference type="HOGENOM" id="CLU_692417_0_0_0"/>
<geneLocation type="plasmid" evidence="4 5">
    <name>pSn</name>
</geneLocation>
<keyword evidence="5" id="KW-1185">Reference proteome</keyword>
<dbReference type="Proteomes" id="UP000000496">
    <property type="component" value="Plasmid pSn"/>
</dbReference>
<dbReference type="PROSITE" id="PS50297">
    <property type="entry name" value="ANK_REP_REGION"/>
    <property type="match status" value="2"/>
</dbReference>
<dbReference type="eggNOG" id="COG0666">
    <property type="taxonomic scope" value="Bacteria"/>
</dbReference>
<proteinExistence type="predicted"/>
<name>F8L2Q0_SIMNZ</name>
<evidence type="ECO:0000256" key="2">
    <source>
        <dbReference type="ARBA" id="ARBA00023043"/>
    </source>
</evidence>
<dbReference type="Pfam" id="PF12796">
    <property type="entry name" value="Ank_2"/>
    <property type="match status" value="1"/>
</dbReference>
<dbReference type="EMBL" id="FR872581">
    <property type="protein sequence ID" value="CCB87746.1"/>
    <property type="molecule type" value="Genomic_DNA"/>
</dbReference>
<dbReference type="Gene3D" id="1.25.40.20">
    <property type="entry name" value="Ankyrin repeat-containing domain"/>
    <property type="match status" value="2"/>
</dbReference>